<dbReference type="InterPro" id="IPR051924">
    <property type="entry name" value="GST_Kappa/NadH"/>
</dbReference>
<protein>
    <recommendedName>
        <fullName evidence="1">2-hydroxychromene-2-carboxylate isomerase</fullName>
        <ecNumber evidence="1">5.99.1.4</ecNumber>
    </recommendedName>
</protein>
<organism evidence="5 6">
    <name type="scientific">Streptomyces chartreusis</name>
    <dbReference type="NCBI Taxonomy" id="1969"/>
    <lineage>
        <taxon>Bacteria</taxon>
        <taxon>Bacillati</taxon>
        <taxon>Actinomycetota</taxon>
        <taxon>Actinomycetes</taxon>
        <taxon>Kitasatosporales</taxon>
        <taxon>Streptomycetaceae</taxon>
        <taxon>Streptomyces</taxon>
    </lineage>
</organism>
<dbReference type="RefSeq" id="WP_176578936.1">
    <property type="nucleotide sequence ID" value="NZ_CBDRGH010000005.1"/>
</dbReference>
<evidence type="ECO:0000256" key="1">
    <source>
        <dbReference type="PIRNR" id="PIRNR006386"/>
    </source>
</evidence>
<dbReference type="PANTHER" id="PTHR42943">
    <property type="entry name" value="GLUTATHIONE S-TRANSFERASE KAPPA"/>
    <property type="match status" value="1"/>
</dbReference>
<dbReference type="InterPro" id="IPR001853">
    <property type="entry name" value="DSBA-like_thioredoxin_dom"/>
</dbReference>
<dbReference type="EC" id="5.99.1.4" evidence="1"/>
<evidence type="ECO:0000313" key="6">
    <source>
        <dbReference type="Proteomes" id="UP000509418"/>
    </source>
</evidence>
<evidence type="ECO:0000259" key="4">
    <source>
        <dbReference type="Pfam" id="PF01323"/>
    </source>
</evidence>
<keyword evidence="1" id="KW-0413">Isomerase</keyword>
<dbReference type="InterPro" id="IPR014440">
    <property type="entry name" value="HCCAis_GSTk"/>
</dbReference>
<dbReference type="PANTHER" id="PTHR42943:SF2">
    <property type="entry name" value="GLUTATHIONE S-TRANSFERASE KAPPA 1"/>
    <property type="match status" value="1"/>
</dbReference>
<dbReference type="SUPFAM" id="SSF52833">
    <property type="entry name" value="Thioredoxin-like"/>
    <property type="match status" value="1"/>
</dbReference>
<feature type="region of interest" description="Disordered" evidence="3">
    <location>
        <begin position="207"/>
        <end position="237"/>
    </location>
</feature>
<evidence type="ECO:0000256" key="2">
    <source>
        <dbReference type="PIRSR" id="PIRSR006386-1"/>
    </source>
</evidence>
<comment type="similarity">
    <text evidence="1">Belongs to the GST superfamily. NadH family.</text>
</comment>
<dbReference type="InterPro" id="IPR036249">
    <property type="entry name" value="Thioredoxin-like_sf"/>
</dbReference>
<sequence length="237" mass="26334">MARAPRRPRIYFSFRSPYSWLAFHDLSTGRPDVVDAAEWRPFWEPDAHSEKLLTEAGGRFPYTPMSREKHLYMLGDVRRLAAHRGLAVTWPQDVAPWWEASHLAYVVAAAQGRGLAFIDRVHRARWQENLDISDRGTVGRLAAEVGVDPGAAEHAADDEHIRAEGVRALLDIHRDDVFGVPFFMHRRQKFWGIDRLADFLAVVGEGAESDAPAPPPSVSIAAHDARSSDLGHAGGCG</sequence>
<dbReference type="Proteomes" id="UP000509418">
    <property type="component" value="Chromosome"/>
</dbReference>
<reference evidence="5 6" key="1">
    <citation type="submission" date="2020-06" db="EMBL/GenBank/DDBJ databases">
        <title>Genome mining for natural products.</title>
        <authorList>
            <person name="Zhang B."/>
            <person name="Shi J."/>
            <person name="Ge H."/>
        </authorList>
    </citation>
    <scope>NUCLEOTIDE SEQUENCE [LARGE SCALE GENOMIC DNA]</scope>
    <source>
        <strain evidence="5 6">NA02069</strain>
    </source>
</reference>
<dbReference type="Pfam" id="PF01323">
    <property type="entry name" value="DSBA"/>
    <property type="match status" value="1"/>
</dbReference>
<comment type="catalytic activity">
    <reaction evidence="1">
        <text>2-hydroxychromene-2-carboxylate = (3E)-4-(2-hydroxyphenyl)-2-oxobut-3-enoate</text>
        <dbReference type="Rhea" id="RHEA:27401"/>
        <dbReference type="ChEBI" id="CHEBI:59350"/>
        <dbReference type="ChEBI" id="CHEBI:59353"/>
        <dbReference type="EC" id="5.99.1.4"/>
    </reaction>
</comment>
<accession>A0A7H8TM40</accession>
<keyword evidence="6" id="KW-1185">Reference proteome</keyword>
<feature type="domain" description="DSBA-like thioredoxin" evidence="4">
    <location>
        <begin position="10"/>
        <end position="200"/>
    </location>
</feature>
<name>A0A7H8TM40_STRCX</name>
<dbReference type="PIRSF" id="PIRSF006386">
    <property type="entry name" value="HCCAis_GSTk"/>
    <property type="match status" value="1"/>
</dbReference>
<dbReference type="AlphaFoldDB" id="A0A7H8TM40"/>
<feature type="active site" description="Nucleophile" evidence="2">
    <location>
        <position position="16"/>
    </location>
</feature>
<dbReference type="GO" id="GO:0018845">
    <property type="term" value="F:2-hydroxychromene-2-carboxylate isomerase activity"/>
    <property type="evidence" value="ECO:0007669"/>
    <property type="project" value="UniProtKB-UniRule"/>
</dbReference>
<evidence type="ECO:0000256" key="3">
    <source>
        <dbReference type="SAM" id="MobiDB-lite"/>
    </source>
</evidence>
<evidence type="ECO:0000313" key="5">
    <source>
        <dbReference type="EMBL" id="QKZ24454.1"/>
    </source>
</evidence>
<proteinExistence type="inferred from homology"/>
<gene>
    <name evidence="5" type="ORF">HUT05_48235</name>
</gene>
<dbReference type="Gene3D" id="3.40.30.10">
    <property type="entry name" value="Glutaredoxin"/>
    <property type="match status" value="1"/>
</dbReference>
<dbReference type="EMBL" id="CP056041">
    <property type="protein sequence ID" value="QKZ24454.1"/>
    <property type="molecule type" value="Genomic_DNA"/>
</dbReference>
<dbReference type="GO" id="GO:0016491">
    <property type="term" value="F:oxidoreductase activity"/>
    <property type="evidence" value="ECO:0007669"/>
    <property type="project" value="InterPro"/>
</dbReference>